<dbReference type="Gene3D" id="1.25.40.10">
    <property type="entry name" value="Tetratricopeptide repeat domain"/>
    <property type="match status" value="1"/>
</dbReference>
<protein>
    <submittedName>
        <fullName evidence="2">Type IV pilus biogenesis/stability protein PilW</fullName>
    </submittedName>
</protein>
<evidence type="ECO:0000313" key="3">
    <source>
        <dbReference type="Proteomes" id="UP001156940"/>
    </source>
</evidence>
<organism evidence="2 3">
    <name type="scientific">Luteimonas endophytica</name>
    <dbReference type="NCBI Taxonomy" id="3042023"/>
    <lineage>
        <taxon>Bacteria</taxon>
        <taxon>Pseudomonadati</taxon>
        <taxon>Pseudomonadota</taxon>
        <taxon>Gammaproteobacteria</taxon>
        <taxon>Lysobacterales</taxon>
        <taxon>Lysobacteraceae</taxon>
        <taxon>Luteimonas</taxon>
    </lineage>
</organism>
<evidence type="ECO:0000256" key="1">
    <source>
        <dbReference type="SAM" id="SignalP"/>
    </source>
</evidence>
<reference evidence="2 3" key="1">
    <citation type="submission" date="2023-04" db="EMBL/GenBank/DDBJ databases">
        <title>Luteimonas endophyticus RD2P54.</title>
        <authorList>
            <person name="Sun J.-Q."/>
        </authorList>
    </citation>
    <scope>NUCLEOTIDE SEQUENCE [LARGE SCALE GENOMIC DNA]</scope>
    <source>
        <strain evidence="2 3">RD2P54</strain>
    </source>
</reference>
<dbReference type="SUPFAM" id="SSF48452">
    <property type="entry name" value="TPR-like"/>
    <property type="match status" value="1"/>
</dbReference>
<dbReference type="RefSeq" id="WP_280572158.1">
    <property type="nucleotide sequence ID" value="NZ_JARXRM010000008.1"/>
</dbReference>
<feature type="signal peptide" evidence="1">
    <location>
        <begin position="1"/>
        <end position="21"/>
    </location>
</feature>
<evidence type="ECO:0000313" key="2">
    <source>
        <dbReference type="EMBL" id="MDH5821457.1"/>
    </source>
</evidence>
<proteinExistence type="predicted"/>
<comment type="caution">
    <text evidence="2">The sequence shown here is derived from an EMBL/GenBank/DDBJ whole genome shotgun (WGS) entry which is preliminary data.</text>
</comment>
<dbReference type="EMBL" id="JARXRM010000008">
    <property type="protein sequence ID" value="MDH5821457.1"/>
    <property type="molecule type" value="Genomic_DNA"/>
</dbReference>
<keyword evidence="3" id="KW-1185">Reference proteome</keyword>
<dbReference type="InterPro" id="IPR011990">
    <property type="entry name" value="TPR-like_helical_dom_sf"/>
</dbReference>
<accession>A0ABT6J3Q6</accession>
<keyword evidence="1" id="KW-0732">Signal</keyword>
<sequence>MQRHSLVAAALVLALSSAACSRLSFVKPSAKRGDSEQIAPRYEFRGTPESRQRSETRLQVARAARALRGGEVDAAERELRAALGDDPDNIDALTMLAVIESSRGRRQQAGELYARVAGLAPHLGGALENYGAWLCANGRPAEGMAHLDRAIAAPGYQDRASALAHAGACAEAAGQPERVERDLRAALQLQPANPTALSAMAQYQYRRGRFLEARAFSQRRLAAAPATAEVLLIASQIEDRLGDTAAAERYRQRLGREFPQALSAQPGESSRP</sequence>
<dbReference type="PROSITE" id="PS51257">
    <property type="entry name" value="PROKAR_LIPOPROTEIN"/>
    <property type="match status" value="1"/>
</dbReference>
<name>A0ABT6J3Q6_9GAMM</name>
<dbReference type="Proteomes" id="UP001156940">
    <property type="component" value="Unassembled WGS sequence"/>
</dbReference>
<feature type="chain" id="PRO_5045764823" evidence="1">
    <location>
        <begin position="22"/>
        <end position="272"/>
    </location>
</feature>
<gene>
    <name evidence="2" type="ORF">QFW77_00410</name>
</gene>